<evidence type="ECO:0000313" key="2">
    <source>
        <dbReference type="EMBL" id="UOO88072.1"/>
    </source>
</evidence>
<organism evidence="2 3">
    <name type="scientific">Vitreoscilla massiliensis</name>
    <dbReference type="NCBI Taxonomy" id="1689272"/>
    <lineage>
        <taxon>Bacteria</taxon>
        <taxon>Pseudomonadati</taxon>
        <taxon>Pseudomonadota</taxon>
        <taxon>Betaproteobacteria</taxon>
        <taxon>Neisseriales</taxon>
        <taxon>Neisseriaceae</taxon>
        <taxon>Vitreoscilla</taxon>
    </lineage>
</organism>
<dbReference type="EMBL" id="CP091511">
    <property type="protein sequence ID" value="UOO88072.1"/>
    <property type="molecule type" value="Genomic_DNA"/>
</dbReference>
<accession>A0ABY4DX21</accession>
<evidence type="ECO:0000313" key="3">
    <source>
        <dbReference type="Proteomes" id="UP000832011"/>
    </source>
</evidence>
<feature type="region of interest" description="Disordered" evidence="1">
    <location>
        <begin position="341"/>
        <end position="378"/>
    </location>
</feature>
<reference evidence="2 3" key="1">
    <citation type="journal article" date="2022" name="Res Sq">
        <title>Evolution of multicellular longitudinally dividing oral cavity symbionts (Neisseriaceae).</title>
        <authorList>
            <person name="Nyongesa S."/>
            <person name="Weber P."/>
            <person name="Bernet E."/>
            <person name="Pullido F."/>
            <person name="Nieckarz M."/>
            <person name="Delaby M."/>
            <person name="Nieves C."/>
            <person name="Viehboeck T."/>
            <person name="Krause N."/>
            <person name="Rivera-Millot A."/>
            <person name="Nakamura A."/>
            <person name="Vischer N."/>
            <person name="VanNieuwenhze M."/>
            <person name="Brun Y."/>
            <person name="Cava F."/>
            <person name="Bulgheresi S."/>
            <person name="Veyrier F."/>
        </authorList>
    </citation>
    <scope>NUCLEOTIDE SEQUENCE [LARGE SCALE GENOMIC DNA]</scope>
    <source>
        <strain evidence="2 3">SN4</strain>
    </source>
</reference>
<gene>
    <name evidence="2" type="ORF">LVJ82_11290</name>
</gene>
<protein>
    <submittedName>
        <fullName evidence="2">Uncharacterized protein</fullName>
    </submittedName>
</protein>
<proteinExistence type="predicted"/>
<sequence>MNSLSNMPLVKVMLLGVDARKSAIFSMAFKMHTATQFQLVDDAQQADVLVVDTDGVEGEALWEKAQSEYPNIPRVYSSILEPKFDVAFLPKPVKVETLFPVLRAALSGVVTFKVADAAAQPQNRERLSFKQQAKNYKNTLADEPEVSAVPRDVTFPADQIKIFDATTGLLGATRQIATETENVALIVDNKPVLMYFPSVDRVLLAVAPERLEEICQDADVVITIKKIGEHPEWQQHAKAQMDSCLWQFAVWTAKGRLINEIDVNQPIALSSWPNITRLAYIPDAMRLSAFLTKSPVNLPMIYKMIRVDIADLLNFIAASHVTNLLKVQPVHSGMATVGQGNQYAGHHNTSVQDHAAASGTHSAEAVPSVPVRPKQSSSMLQRLLKKLTGK</sequence>
<dbReference type="RefSeq" id="WP_147645401.1">
    <property type="nucleotide sequence ID" value="NZ_CABKVG010000009.1"/>
</dbReference>
<evidence type="ECO:0000256" key="1">
    <source>
        <dbReference type="SAM" id="MobiDB-lite"/>
    </source>
</evidence>
<dbReference type="Proteomes" id="UP000832011">
    <property type="component" value="Chromosome"/>
</dbReference>
<name>A0ABY4DX21_9NEIS</name>
<keyword evidence="3" id="KW-1185">Reference proteome</keyword>
<feature type="compositionally biased region" description="Polar residues" evidence="1">
    <location>
        <begin position="341"/>
        <end position="352"/>
    </location>
</feature>